<reference evidence="1 2" key="1">
    <citation type="submission" date="2014-11" db="EMBL/GenBank/DDBJ databases">
        <title>Draft genome sequence of Pseudomonas fluorescens strains SF4c SF39a.</title>
        <authorList>
            <person name="Underwood G.E."/>
            <person name="Ly L.K."/>
            <person name="Bitzer A.S."/>
            <person name="Godino A."/>
            <person name="Bucci V."/>
            <person name="Fischer S."/>
            <person name="Silby M.W."/>
        </authorList>
    </citation>
    <scope>NUCLEOTIDE SEQUENCE [LARGE SCALE GENOMIC DNA]</scope>
    <source>
        <strain evidence="1 2">SF4c</strain>
    </source>
</reference>
<dbReference type="Proteomes" id="UP000031587">
    <property type="component" value="Unassembled WGS sequence"/>
</dbReference>
<accession>A0AAE2DH68</accession>
<dbReference type="Gene3D" id="3.55.50.10">
    <property type="entry name" value="Baseplate protein-like domains"/>
    <property type="match status" value="1"/>
</dbReference>
<dbReference type="EMBL" id="JTGH01000034">
    <property type="protein sequence ID" value="KIF55357.1"/>
    <property type="molecule type" value="Genomic_DNA"/>
</dbReference>
<gene>
    <name evidence="1" type="ORF">QS95_27990</name>
</gene>
<sequence>MFDPADEPSFRLDVAGLSDSLEVLAFTGCEAISEPFAFEVDVLVDDPHLDLAGLMYRSAHLCFGPCGNGVHGQLHSLVQHEQGRGARLCRARLGPRLSCLGLRYSQRIFSDRSVPQILDQVLREHGISGNWRRFDLQGVYPPRTFCTQYGESDLQLVQRLCGQARIHYHFEHGSRGHCLVFGDDPALLPRAGNLRCESEDGEPSPTVSRWQLGEHVRLNAECSRRTRTAQGHSDSPTLRSGHWLTISGQPLADVNAHWLVSRIEHRADQSLEPPYSNRIFATDQLSVPKSSIDHQGARMCSPQRAWVVSVEEEQPDAVRPVAVQFDWLYQGEGARPSHCWLPLAPALADTPMASFKDGIEVVVSFLEGDPEQPVISGVLQVPALAEVVEDDAQSPLPERLDIVGVPQWLKAAEPLLLLCLIPGGGSYRHCAASLCSCRLVAGLKTSDGR</sequence>
<dbReference type="Gene3D" id="2.30.110.50">
    <property type="match status" value="1"/>
</dbReference>
<dbReference type="Pfam" id="PF05954">
    <property type="entry name" value="Phage_GPD"/>
    <property type="match status" value="1"/>
</dbReference>
<dbReference type="SUPFAM" id="SSF69279">
    <property type="entry name" value="Phage tail proteins"/>
    <property type="match status" value="2"/>
</dbReference>
<name>A0AAE2DH68_PSEFL</name>
<dbReference type="Gene3D" id="2.40.50.230">
    <property type="entry name" value="Gp5 N-terminal domain"/>
    <property type="match status" value="1"/>
</dbReference>
<dbReference type="InterPro" id="IPR037026">
    <property type="entry name" value="Vgr_OB-fold_dom_sf"/>
</dbReference>
<dbReference type="RefSeq" id="WP_039772949.1">
    <property type="nucleotide sequence ID" value="NZ_JTGH01000034.1"/>
</dbReference>
<organism evidence="1 2">
    <name type="scientific">Pseudomonas fluorescens</name>
    <dbReference type="NCBI Taxonomy" id="294"/>
    <lineage>
        <taxon>Bacteria</taxon>
        <taxon>Pseudomonadati</taxon>
        <taxon>Pseudomonadota</taxon>
        <taxon>Gammaproteobacteria</taxon>
        <taxon>Pseudomonadales</taxon>
        <taxon>Pseudomonadaceae</taxon>
        <taxon>Pseudomonas</taxon>
    </lineage>
</organism>
<dbReference type="SUPFAM" id="SSF69255">
    <property type="entry name" value="gp5 N-terminal domain-like"/>
    <property type="match status" value="1"/>
</dbReference>
<proteinExistence type="predicted"/>
<protein>
    <submittedName>
        <fullName evidence="1">Type VI secretion protein</fullName>
    </submittedName>
</protein>
<comment type="caution">
    <text evidence="1">The sequence shown here is derived from an EMBL/GenBank/DDBJ whole genome shotgun (WGS) entry which is preliminary data.</text>
</comment>
<evidence type="ECO:0000313" key="2">
    <source>
        <dbReference type="Proteomes" id="UP000031587"/>
    </source>
</evidence>
<dbReference type="AlphaFoldDB" id="A0AAE2DH68"/>
<evidence type="ECO:0000313" key="1">
    <source>
        <dbReference type="EMBL" id="KIF55357.1"/>
    </source>
</evidence>